<keyword evidence="3" id="KW-1185">Reference proteome</keyword>
<name>A0A5N5H5G9_9ROSA</name>
<evidence type="ECO:0000313" key="3">
    <source>
        <dbReference type="Proteomes" id="UP000327157"/>
    </source>
</evidence>
<dbReference type="Proteomes" id="UP000327157">
    <property type="component" value="Chromosome 4"/>
</dbReference>
<evidence type="ECO:0000313" key="2">
    <source>
        <dbReference type="EMBL" id="KAB2622828.1"/>
    </source>
</evidence>
<proteinExistence type="predicted"/>
<dbReference type="AlphaFoldDB" id="A0A5N5H5G9"/>
<sequence>MQMQQEADFGLTVGFLVGMDIEEEVDSGLTVGFLGYMAVAAVIFAVTTDSVAAAGCMFVQA</sequence>
<dbReference type="EMBL" id="SMOL01000231">
    <property type="protein sequence ID" value="KAB2622828.1"/>
    <property type="molecule type" value="Genomic_DNA"/>
</dbReference>
<keyword evidence="1" id="KW-0812">Transmembrane</keyword>
<reference evidence="3" key="2">
    <citation type="submission" date="2019-10" db="EMBL/GenBank/DDBJ databases">
        <title>A de novo genome assembly of a pear dwarfing rootstock.</title>
        <authorList>
            <person name="Wang F."/>
            <person name="Wang J."/>
            <person name="Li S."/>
            <person name="Zhang Y."/>
            <person name="Fang M."/>
            <person name="Ma L."/>
            <person name="Zhao Y."/>
            <person name="Jiang S."/>
        </authorList>
    </citation>
    <scope>NUCLEOTIDE SEQUENCE [LARGE SCALE GENOMIC DNA]</scope>
</reference>
<feature type="transmembrane region" description="Helical" evidence="1">
    <location>
        <begin position="33"/>
        <end position="59"/>
    </location>
</feature>
<gene>
    <name evidence="2" type="ORF">D8674_025010</name>
</gene>
<evidence type="ECO:0000256" key="1">
    <source>
        <dbReference type="SAM" id="Phobius"/>
    </source>
</evidence>
<protein>
    <submittedName>
        <fullName evidence="2">Uncharacterized protein</fullName>
    </submittedName>
</protein>
<reference evidence="2 3" key="1">
    <citation type="submission" date="2019-09" db="EMBL/GenBank/DDBJ databases">
        <authorList>
            <person name="Ou C."/>
        </authorList>
    </citation>
    <scope>NUCLEOTIDE SEQUENCE [LARGE SCALE GENOMIC DNA]</scope>
    <source>
        <strain evidence="2">S2</strain>
        <tissue evidence="2">Leaf</tissue>
    </source>
</reference>
<keyword evidence="1" id="KW-0472">Membrane</keyword>
<keyword evidence="1" id="KW-1133">Transmembrane helix</keyword>
<comment type="caution">
    <text evidence="2">The sequence shown here is derived from an EMBL/GenBank/DDBJ whole genome shotgun (WGS) entry which is preliminary data.</text>
</comment>
<accession>A0A5N5H5G9</accession>
<reference evidence="2 3" key="3">
    <citation type="submission" date="2019-11" db="EMBL/GenBank/DDBJ databases">
        <title>A de novo genome assembly of a pear dwarfing rootstock.</title>
        <authorList>
            <person name="Wang F."/>
            <person name="Wang J."/>
            <person name="Li S."/>
            <person name="Zhang Y."/>
            <person name="Fang M."/>
            <person name="Ma L."/>
            <person name="Zhao Y."/>
            <person name="Jiang S."/>
        </authorList>
    </citation>
    <scope>NUCLEOTIDE SEQUENCE [LARGE SCALE GENOMIC DNA]</scope>
    <source>
        <strain evidence="2">S2</strain>
        <tissue evidence="2">Leaf</tissue>
    </source>
</reference>
<organism evidence="2 3">
    <name type="scientific">Pyrus ussuriensis x Pyrus communis</name>
    <dbReference type="NCBI Taxonomy" id="2448454"/>
    <lineage>
        <taxon>Eukaryota</taxon>
        <taxon>Viridiplantae</taxon>
        <taxon>Streptophyta</taxon>
        <taxon>Embryophyta</taxon>
        <taxon>Tracheophyta</taxon>
        <taxon>Spermatophyta</taxon>
        <taxon>Magnoliopsida</taxon>
        <taxon>eudicotyledons</taxon>
        <taxon>Gunneridae</taxon>
        <taxon>Pentapetalae</taxon>
        <taxon>rosids</taxon>
        <taxon>fabids</taxon>
        <taxon>Rosales</taxon>
        <taxon>Rosaceae</taxon>
        <taxon>Amygdaloideae</taxon>
        <taxon>Maleae</taxon>
        <taxon>Pyrus</taxon>
    </lineage>
</organism>